<dbReference type="SUPFAM" id="SSF52540">
    <property type="entry name" value="P-loop containing nucleoside triphosphate hydrolases"/>
    <property type="match status" value="1"/>
</dbReference>
<evidence type="ECO:0000256" key="7">
    <source>
        <dbReference type="ARBA" id="ARBA00074706"/>
    </source>
</evidence>
<keyword evidence="5 8" id="KW-0411">Iron-sulfur</keyword>
<proteinExistence type="inferred from homology"/>
<dbReference type="InterPro" id="IPR000808">
    <property type="entry name" value="Mrp-like_CS"/>
</dbReference>
<organism evidence="9">
    <name type="scientific">Methanobacterium formicicum</name>
    <dbReference type="NCBI Taxonomy" id="2162"/>
    <lineage>
        <taxon>Archaea</taxon>
        <taxon>Methanobacteriati</taxon>
        <taxon>Methanobacteriota</taxon>
        <taxon>Methanomada group</taxon>
        <taxon>Methanobacteria</taxon>
        <taxon>Methanobacteriales</taxon>
        <taxon>Methanobacteriaceae</taxon>
        <taxon>Methanobacterium</taxon>
    </lineage>
</organism>
<protein>
    <recommendedName>
        <fullName evidence="7 8">Iron-sulfur cluster carrier protein</fullName>
    </recommendedName>
</protein>
<keyword evidence="3 8" id="KW-0067">ATP-binding</keyword>
<evidence type="ECO:0000256" key="2">
    <source>
        <dbReference type="ARBA" id="ARBA00022741"/>
    </source>
</evidence>
<evidence type="ECO:0000256" key="5">
    <source>
        <dbReference type="ARBA" id="ARBA00023014"/>
    </source>
</evidence>
<dbReference type="GO" id="GO:0005524">
    <property type="term" value="F:ATP binding"/>
    <property type="evidence" value="ECO:0007669"/>
    <property type="project" value="UniProtKB-UniRule"/>
</dbReference>
<comment type="similarity">
    <text evidence="8">Belongs to the Mrp/NBP35 ATP-binding proteins family.</text>
</comment>
<dbReference type="InterPro" id="IPR033756">
    <property type="entry name" value="YlxH/NBP35"/>
</dbReference>
<dbReference type="GO" id="GO:0016887">
    <property type="term" value="F:ATP hydrolysis activity"/>
    <property type="evidence" value="ECO:0007669"/>
    <property type="project" value="UniProtKB-UniRule"/>
</dbReference>
<name>A0A090I2U4_METFO</name>
<sequence>MKTDTEMKTDPEEEHKKLLMQQEINIVKRMSNIGYKIAVMSGKGGVGKSTIAVNLAAAFALNNYHTGIMDVDLHGPDVPHMLGIENATLQQTPLGISPVKARDNLEVLSIEFMLPKKGLPIIWRGPKKTGAIRQFLSDVSWGNLDVLVVDNPPGTGDEPLTVLQSISPLDGVVMVTTPQAVAGEDVRKCVNMVKGLNIPILGIIENMSGFICPHCQEEINIFGKGEGKQLAEELEVPYLGSLPLQTGVREKSDQGQPFILEDPDSEISQKFMEIVSKIENNVFNPKKED</sequence>
<keyword evidence="8" id="KW-0378">Hydrolase</keyword>
<dbReference type="Gene3D" id="3.40.50.300">
    <property type="entry name" value="P-loop containing nucleotide triphosphate hydrolases"/>
    <property type="match status" value="1"/>
</dbReference>
<dbReference type="PANTHER" id="PTHR23264:SF19">
    <property type="entry name" value="CYTOSOLIC FE-S CLUSTER ASSEMBLY FACTOR NUBP2"/>
    <property type="match status" value="1"/>
</dbReference>
<feature type="binding site" evidence="8">
    <location>
        <begin position="42"/>
        <end position="49"/>
    </location>
    <ligand>
        <name>ATP</name>
        <dbReference type="ChEBI" id="CHEBI:30616"/>
    </ligand>
</feature>
<dbReference type="FunFam" id="3.40.50.300:FF:001119">
    <property type="entry name" value="Iron-sulfur cluster carrier protein"/>
    <property type="match status" value="1"/>
</dbReference>
<accession>A0A090I2U4</accession>
<keyword evidence="4 8" id="KW-0408">Iron</keyword>
<dbReference type="GO" id="GO:0046872">
    <property type="term" value="F:metal ion binding"/>
    <property type="evidence" value="ECO:0007669"/>
    <property type="project" value="UniProtKB-KW"/>
</dbReference>
<keyword evidence="2 8" id="KW-0547">Nucleotide-binding</keyword>
<evidence type="ECO:0000313" key="9">
    <source>
        <dbReference type="EMBL" id="CEA13269.1"/>
    </source>
</evidence>
<dbReference type="EMBL" id="LN515531">
    <property type="protein sequence ID" value="CEA13269.1"/>
    <property type="molecule type" value="Genomic_DNA"/>
</dbReference>
<dbReference type="PATRIC" id="fig|2162.9.peg.948"/>
<dbReference type="CDD" id="cd02037">
    <property type="entry name" value="Mrp_NBP35"/>
    <property type="match status" value="1"/>
</dbReference>
<dbReference type="GO" id="GO:0016226">
    <property type="term" value="P:iron-sulfur cluster assembly"/>
    <property type="evidence" value="ECO:0007669"/>
    <property type="project" value="InterPro"/>
</dbReference>
<comment type="function">
    <text evidence="6 8">Binds and transfers iron-sulfur (Fe-S) clusters to target apoproteins. Can hydrolyze ATP.</text>
</comment>
<dbReference type="InterPro" id="IPR027417">
    <property type="entry name" value="P-loop_NTPase"/>
</dbReference>
<reference evidence="9" key="1">
    <citation type="submission" date="2014-08" db="EMBL/GenBank/DDBJ databases">
        <authorList>
            <person name="Wibberg D."/>
        </authorList>
    </citation>
    <scope>NUCLEOTIDE SEQUENCE</scope>
</reference>
<dbReference type="GO" id="GO:0005829">
    <property type="term" value="C:cytosol"/>
    <property type="evidence" value="ECO:0007669"/>
    <property type="project" value="TreeGrafter"/>
</dbReference>
<evidence type="ECO:0000256" key="8">
    <source>
        <dbReference type="HAMAP-Rule" id="MF_02040"/>
    </source>
</evidence>
<dbReference type="KEGG" id="mfi:DSM1535_0916"/>
<dbReference type="AlphaFoldDB" id="A0A090I2U4"/>
<dbReference type="HAMAP" id="MF_02040">
    <property type="entry name" value="Mrp_NBP35"/>
    <property type="match status" value="1"/>
</dbReference>
<evidence type="ECO:0000256" key="1">
    <source>
        <dbReference type="ARBA" id="ARBA00022723"/>
    </source>
</evidence>
<dbReference type="GO" id="GO:0140663">
    <property type="term" value="F:ATP-dependent FeS chaperone activity"/>
    <property type="evidence" value="ECO:0007669"/>
    <property type="project" value="InterPro"/>
</dbReference>
<keyword evidence="1 8" id="KW-0479">Metal-binding</keyword>
<evidence type="ECO:0000256" key="4">
    <source>
        <dbReference type="ARBA" id="ARBA00023004"/>
    </source>
</evidence>
<gene>
    <name evidence="9" type="ORF">DSM1535_0916</name>
</gene>
<evidence type="ECO:0000256" key="3">
    <source>
        <dbReference type="ARBA" id="ARBA00022840"/>
    </source>
</evidence>
<evidence type="ECO:0000256" key="6">
    <source>
        <dbReference type="ARBA" id="ARBA00058094"/>
    </source>
</evidence>
<dbReference type="Pfam" id="PF10609">
    <property type="entry name" value="ParA"/>
    <property type="match status" value="1"/>
</dbReference>
<dbReference type="PANTHER" id="PTHR23264">
    <property type="entry name" value="NUCLEOTIDE-BINDING PROTEIN NBP35 YEAST -RELATED"/>
    <property type="match status" value="1"/>
</dbReference>
<dbReference type="PROSITE" id="PS01215">
    <property type="entry name" value="MRP"/>
    <property type="match status" value="1"/>
</dbReference>
<comment type="subunit">
    <text evidence="8">Homodimer.</text>
</comment>
<dbReference type="InterPro" id="IPR019591">
    <property type="entry name" value="Mrp/NBP35_ATP-bd"/>
</dbReference>
<dbReference type="GO" id="GO:0051536">
    <property type="term" value="F:iron-sulfur cluster binding"/>
    <property type="evidence" value="ECO:0007669"/>
    <property type="project" value="UniProtKB-UniRule"/>
</dbReference>